<proteinExistence type="predicted"/>
<dbReference type="Proteomes" id="UP000824540">
    <property type="component" value="Unassembled WGS sequence"/>
</dbReference>
<feature type="region of interest" description="Disordered" evidence="1">
    <location>
        <begin position="1"/>
        <end position="22"/>
    </location>
</feature>
<gene>
    <name evidence="2" type="ORF">JZ751_001888</name>
</gene>
<sequence length="126" mass="13747">MCRDRRHKCPAPGGSPAKMSADSEVHECVLSRLLCRVRKEAAERAGGEKPQPDSWNPDWAPCRFGQGEWAGPDARAAISFAEHLLSGVVSQISPGGASAQRQRTEREEGITSYLLRDSLVCRGDKT</sequence>
<accession>A0A8T2P3X8</accession>
<feature type="region of interest" description="Disordered" evidence="1">
    <location>
        <begin position="43"/>
        <end position="62"/>
    </location>
</feature>
<evidence type="ECO:0000256" key="1">
    <source>
        <dbReference type="SAM" id="MobiDB-lite"/>
    </source>
</evidence>
<evidence type="ECO:0000313" key="3">
    <source>
        <dbReference type="Proteomes" id="UP000824540"/>
    </source>
</evidence>
<evidence type="ECO:0000313" key="2">
    <source>
        <dbReference type="EMBL" id="KAG9348153.1"/>
    </source>
</evidence>
<reference evidence="2" key="1">
    <citation type="thesis" date="2021" institute="BYU ScholarsArchive" country="Provo, UT, USA">
        <title>Applications of and Algorithms for Genome Assembly and Genomic Analyses with an Emphasis on Marine Teleosts.</title>
        <authorList>
            <person name="Pickett B.D."/>
        </authorList>
    </citation>
    <scope>NUCLEOTIDE SEQUENCE</scope>
    <source>
        <strain evidence="2">HI-2016</strain>
    </source>
</reference>
<comment type="caution">
    <text evidence="2">The sequence shown here is derived from an EMBL/GenBank/DDBJ whole genome shotgun (WGS) entry which is preliminary data.</text>
</comment>
<dbReference type="AlphaFoldDB" id="A0A8T2P3X8"/>
<name>A0A8T2P3X8_9TELE</name>
<keyword evidence="3" id="KW-1185">Reference proteome</keyword>
<dbReference type="EMBL" id="JAFBMS010000011">
    <property type="protein sequence ID" value="KAG9348153.1"/>
    <property type="molecule type" value="Genomic_DNA"/>
</dbReference>
<protein>
    <submittedName>
        <fullName evidence="2">Uncharacterized protein</fullName>
    </submittedName>
</protein>
<organism evidence="2 3">
    <name type="scientific">Albula glossodonta</name>
    <name type="common">roundjaw bonefish</name>
    <dbReference type="NCBI Taxonomy" id="121402"/>
    <lineage>
        <taxon>Eukaryota</taxon>
        <taxon>Metazoa</taxon>
        <taxon>Chordata</taxon>
        <taxon>Craniata</taxon>
        <taxon>Vertebrata</taxon>
        <taxon>Euteleostomi</taxon>
        <taxon>Actinopterygii</taxon>
        <taxon>Neopterygii</taxon>
        <taxon>Teleostei</taxon>
        <taxon>Albuliformes</taxon>
        <taxon>Albulidae</taxon>
        <taxon>Albula</taxon>
    </lineage>
</organism>
<feature type="non-terminal residue" evidence="2">
    <location>
        <position position="1"/>
    </location>
</feature>